<organism evidence="2">
    <name type="scientific">Rhexinema sarcinoideum</name>
    <dbReference type="NCBI Taxonomy" id="43261"/>
    <lineage>
        <taxon>Eukaryota</taxon>
        <taxon>Viridiplantae</taxon>
        <taxon>Chlorophyta</taxon>
        <taxon>core chlorophytes</taxon>
        <taxon>Ulvophyceae</taxon>
        <taxon>OUU clade</taxon>
        <taxon>Ulotrichales</taxon>
        <taxon>Helicodictyaceae</taxon>
        <taxon>Rhexinema</taxon>
    </lineage>
</organism>
<evidence type="ECO:0000259" key="1">
    <source>
        <dbReference type="PROSITE" id="PS50164"/>
    </source>
</evidence>
<reference evidence="2" key="1">
    <citation type="journal article" date="2016" name="Genome Biol. Evol.">
        <title>Mitochondrion-to-Chloroplast DNA Transfers and Intragenomic Proliferation of Chloroplast Group II Introns in Gloeotilopsis Green Algae (Ulotrichales, Ulvophyceae).</title>
        <authorList>
            <person name="Turmel M."/>
            <person name="Otis C."/>
            <person name="Lemieux C."/>
        </authorList>
    </citation>
    <scope>NUCLEOTIDE SEQUENCE</scope>
</reference>
<dbReference type="Gene3D" id="3.40.1440.10">
    <property type="entry name" value="GIY-YIG endonuclease"/>
    <property type="match status" value="1"/>
</dbReference>
<dbReference type="PROSITE" id="PS50164">
    <property type="entry name" value="GIY_YIG"/>
    <property type="match status" value="1"/>
</dbReference>
<dbReference type="SUPFAM" id="SSF82771">
    <property type="entry name" value="GIY-YIG endonuclease"/>
    <property type="match status" value="1"/>
</dbReference>
<dbReference type="SMART" id="SM00465">
    <property type="entry name" value="GIYc"/>
    <property type="match status" value="1"/>
</dbReference>
<geneLocation type="chloroplast" evidence="2"/>
<dbReference type="InterPro" id="IPR006350">
    <property type="entry name" value="Intron_endoG1"/>
</dbReference>
<keyword evidence="2" id="KW-0540">Nuclease</keyword>
<evidence type="ECO:0000313" key="2">
    <source>
        <dbReference type="EMBL" id="AOC61471.1"/>
    </source>
</evidence>
<keyword evidence="2" id="KW-0255">Endonuclease</keyword>
<dbReference type="GO" id="GO:0004519">
    <property type="term" value="F:endonuclease activity"/>
    <property type="evidence" value="ECO:0007669"/>
    <property type="project" value="UniProtKB-KW"/>
</dbReference>
<keyword evidence="2" id="KW-0150">Chloroplast</keyword>
<dbReference type="InterPro" id="IPR035901">
    <property type="entry name" value="GIY-YIG_endonuc_sf"/>
</dbReference>
<dbReference type="CDD" id="cd10437">
    <property type="entry name" value="GIY-YIG_HE_I-TevI_like"/>
    <property type="match status" value="1"/>
</dbReference>
<dbReference type="AlphaFoldDB" id="A0A1B2RYR1"/>
<accession>A0A1B2RYR1</accession>
<dbReference type="EMBL" id="KX306821">
    <property type="protein sequence ID" value="AOC61471.1"/>
    <property type="molecule type" value="Genomic_DNA"/>
</dbReference>
<name>A0A1B2RYR1_9CHLO</name>
<dbReference type="NCBIfam" id="TIGR01453">
    <property type="entry name" value="grpIintron_endo"/>
    <property type="match status" value="1"/>
</dbReference>
<proteinExistence type="predicted"/>
<dbReference type="Pfam" id="PF01541">
    <property type="entry name" value="GIY-YIG"/>
    <property type="match status" value="1"/>
</dbReference>
<dbReference type="InterPro" id="IPR000305">
    <property type="entry name" value="GIY-YIG_endonuc"/>
</dbReference>
<keyword evidence="2" id="KW-0934">Plastid</keyword>
<keyword evidence="2" id="KW-0378">Hydrolase</keyword>
<sequence length="227" mass="26687">MLESHLNLFQFAKGGIYCICCLKNNKKYIGSSASFLERAARHWSLLKAQNHECLSLQQDFNIYGEKFFEFQILIFENNFKKRLELEKQLISQQLSNESYNSSFSKFEKKKPLVGQQIFGQQILMDEKIYFSIREAARVTNISKTSIIRRLNDTNDLACIRLNKKAISKGKYDFVINGVRYLSTQEVIANNLAMSDNQVRERCKAKSLKWKHWQMVQKNRSNDYPDRE</sequence>
<gene>
    <name evidence="2" type="primary">orf227</name>
</gene>
<feature type="domain" description="GIY-YIG" evidence="1">
    <location>
        <begin position="12"/>
        <end position="101"/>
    </location>
</feature>
<protein>
    <submittedName>
        <fullName evidence="2">Putative GIY-YIG homing endonuclease</fullName>
    </submittedName>
</protein>